<dbReference type="EMBL" id="FNEZ01000001">
    <property type="protein sequence ID" value="SDJ38256.1"/>
    <property type="molecule type" value="Genomic_DNA"/>
</dbReference>
<protein>
    <submittedName>
        <fullName evidence="2">CotH protein</fullName>
    </submittedName>
</protein>
<dbReference type="InterPro" id="IPR014867">
    <property type="entry name" value="Spore_coat_CotH_CotH2/3/7"/>
</dbReference>
<evidence type="ECO:0000313" key="2">
    <source>
        <dbReference type="EMBL" id="SDJ38256.1"/>
    </source>
</evidence>
<dbReference type="AlphaFoldDB" id="A0A1G8T9L9"/>
<name>A0A1G8T9L9_9FLAO</name>
<keyword evidence="3" id="KW-1185">Reference proteome</keyword>
<dbReference type="OrthoDB" id="3235126at2"/>
<keyword evidence="1" id="KW-0732">Signal</keyword>
<evidence type="ECO:0000313" key="3">
    <source>
        <dbReference type="Proteomes" id="UP000199580"/>
    </source>
</evidence>
<reference evidence="2 3" key="1">
    <citation type="submission" date="2016-10" db="EMBL/GenBank/DDBJ databases">
        <authorList>
            <person name="de Groot N.N."/>
        </authorList>
    </citation>
    <scope>NUCLEOTIDE SEQUENCE [LARGE SCALE GENOMIC DNA]</scope>
    <source>
        <strain evidence="2 3">CGMCC 1.10076</strain>
    </source>
</reference>
<proteinExistence type="predicted"/>
<sequence>MKKLSVLFLFLLAACSQEYDVQETQNPETANRLPDKGNQNIDPKSLFNLNNVPSITLQFSEAQWNKILTNFDLNPQNEKKVVAAFTFSSREVNIQLDSIGLKLKGNTSRRRPEGAFGQLHNAQNPDWHHCHFSLDFSKNRPNQLFYGRNKLALKWFKDDAAYAREIYSYDLFRRFGIWTAPLASYCRVYIKVDGTQLANYGVYAMIESVDEDFIRERQGYWSAAVGDMWKGGFGSDGNKADFVQTASMGIEDVTLNPATSVFYAYDLKTNEDNLVSAKANLTQFISDLNSKTGIDFKNWISSKMDVPLFMRTYAVNVVLGMWDDYWGNGNNFYFYFSPNGKAYFIPYDYDNTLGTSLLISNSGTQNPLGWGTTGKPLITKILTIPEYQILYKNAIKELINPNNNYFSATKSMARIRVWHEKINLYVANDTGEDMVIEDKPASWGNQPNYRLLSGNNQAGNNGPANFFSSRAANIPW</sequence>
<dbReference type="Proteomes" id="UP000199580">
    <property type="component" value="Unassembled WGS sequence"/>
</dbReference>
<dbReference type="RefSeq" id="WP_091392137.1">
    <property type="nucleotide sequence ID" value="NZ_BKAI01000002.1"/>
</dbReference>
<dbReference type="STRING" id="1128970.SAMN04487935_0885"/>
<evidence type="ECO:0000256" key="1">
    <source>
        <dbReference type="SAM" id="SignalP"/>
    </source>
</evidence>
<feature type="signal peptide" evidence="1">
    <location>
        <begin position="1"/>
        <end position="18"/>
    </location>
</feature>
<accession>A0A1G8T9L9</accession>
<dbReference type="PANTHER" id="PTHR40050">
    <property type="entry name" value="INNER SPORE COAT PROTEIN H"/>
    <property type="match status" value="1"/>
</dbReference>
<dbReference type="Pfam" id="PF08757">
    <property type="entry name" value="CotH"/>
    <property type="match status" value="1"/>
</dbReference>
<gene>
    <name evidence="2" type="ORF">SAMN04487935_0885</name>
</gene>
<feature type="chain" id="PRO_5011626750" evidence="1">
    <location>
        <begin position="19"/>
        <end position="476"/>
    </location>
</feature>
<dbReference type="PANTHER" id="PTHR40050:SF1">
    <property type="entry name" value="INNER SPORE COAT PROTEIN H"/>
    <property type="match status" value="1"/>
</dbReference>
<organism evidence="2 3">
    <name type="scientific">Flavobacterium noncentrifugens</name>
    <dbReference type="NCBI Taxonomy" id="1128970"/>
    <lineage>
        <taxon>Bacteria</taxon>
        <taxon>Pseudomonadati</taxon>
        <taxon>Bacteroidota</taxon>
        <taxon>Flavobacteriia</taxon>
        <taxon>Flavobacteriales</taxon>
        <taxon>Flavobacteriaceae</taxon>
        <taxon>Flavobacterium</taxon>
    </lineage>
</organism>
<dbReference type="PROSITE" id="PS51257">
    <property type="entry name" value="PROKAR_LIPOPROTEIN"/>
    <property type="match status" value="1"/>
</dbReference>